<evidence type="ECO:0000256" key="1">
    <source>
        <dbReference type="SAM" id="MobiDB-lite"/>
    </source>
</evidence>
<evidence type="ECO:0000313" key="3">
    <source>
        <dbReference type="EMBL" id="QLQ79298.1"/>
    </source>
</evidence>
<dbReference type="PANTHER" id="PTHR37784">
    <property type="entry name" value="PROTEIN MSN1"/>
    <property type="match status" value="1"/>
</dbReference>
<proteinExistence type="predicted"/>
<keyword evidence="4" id="KW-1185">Reference proteome</keyword>
<name>A0A7H9HNF5_9SACH</name>
<dbReference type="InterPro" id="IPR052146">
    <property type="entry name" value="HOT1"/>
</dbReference>
<dbReference type="InterPro" id="IPR022210">
    <property type="entry name" value="TF_GCR1-like"/>
</dbReference>
<reference evidence="3 4" key="1">
    <citation type="submission" date="2020-06" db="EMBL/GenBank/DDBJ databases">
        <title>The yeast mating-type switching endonuclease HO is a domesticated member of an unorthodox homing genetic element family.</title>
        <authorList>
            <person name="Coughlan A.Y."/>
            <person name="Lombardi L."/>
            <person name="Braun-Galleani S."/>
            <person name="Martos A.R."/>
            <person name="Galeote V."/>
            <person name="Bigey F."/>
            <person name="Dequin S."/>
            <person name="Byrne K.P."/>
            <person name="Wolfe K.H."/>
        </authorList>
    </citation>
    <scope>NUCLEOTIDE SEQUENCE [LARGE SCALE GENOMIC DNA]</scope>
    <source>
        <strain evidence="3 4">CBS2947</strain>
    </source>
</reference>
<feature type="region of interest" description="Disordered" evidence="1">
    <location>
        <begin position="83"/>
        <end position="105"/>
    </location>
</feature>
<dbReference type="GO" id="GO:0000978">
    <property type="term" value="F:RNA polymerase II cis-regulatory region sequence-specific DNA binding"/>
    <property type="evidence" value="ECO:0007669"/>
    <property type="project" value="TreeGrafter"/>
</dbReference>
<dbReference type="GO" id="GO:0000981">
    <property type="term" value="F:DNA-binding transcription factor activity, RNA polymerase II-specific"/>
    <property type="evidence" value="ECO:0007669"/>
    <property type="project" value="TreeGrafter"/>
</dbReference>
<dbReference type="EMBL" id="CP059268">
    <property type="protein sequence ID" value="QLQ79298.1"/>
    <property type="molecule type" value="Genomic_DNA"/>
</dbReference>
<dbReference type="PANTHER" id="PTHR37784:SF2">
    <property type="entry name" value="HIGH-OSMOLARITY-INDUCED TRANSCRIPTION PROTEIN 1"/>
    <property type="match status" value="1"/>
</dbReference>
<protein>
    <recommendedName>
        <fullName evidence="2">Transcription activator GCR1-like domain-containing protein</fullName>
    </recommendedName>
</protein>
<accession>A0A7H9HNF5</accession>
<gene>
    <name evidence="3" type="ORF">HG537_0B06460</name>
</gene>
<feature type="domain" description="Transcription activator GCR1-like" evidence="2">
    <location>
        <begin position="288"/>
        <end position="343"/>
    </location>
</feature>
<dbReference type="Proteomes" id="UP000510647">
    <property type="component" value="Chromosome 2"/>
</dbReference>
<dbReference type="GO" id="GO:0060963">
    <property type="term" value="P:positive regulation of ribosomal protein gene transcription by RNA polymerase II"/>
    <property type="evidence" value="ECO:0007669"/>
    <property type="project" value="TreeGrafter"/>
</dbReference>
<dbReference type="Pfam" id="PF12550">
    <property type="entry name" value="GCR1_C"/>
    <property type="match status" value="1"/>
</dbReference>
<evidence type="ECO:0000313" key="4">
    <source>
        <dbReference type="Proteomes" id="UP000510647"/>
    </source>
</evidence>
<evidence type="ECO:0000259" key="2">
    <source>
        <dbReference type="Pfam" id="PF12550"/>
    </source>
</evidence>
<organism evidence="3 4">
    <name type="scientific">Torulaspora globosa</name>
    <dbReference type="NCBI Taxonomy" id="48254"/>
    <lineage>
        <taxon>Eukaryota</taxon>
        <taxon>Fungi</taxon>
        <taxon>Dikarya</taxon>
        <taxon>Ascomycota</taxon>
        <taxon>Saccharomycotina</taxon>
        <taxon>Saccharomycetes</taxon>
        <taxon>Saccharomycetales</taxon>
        <taxon>Saccharomycetaceae</taxon>
        <taxon>Torulaspora</taxon>
    </lineage>
</organism>
<dbReference type="OrthoDB" id="4069959at2759"/>
<dbReference type="AlphaFoldDB" id="A0A7H9HNF5"/>
<sequence length="380" mass="43618">MHIESDSSPRYVPNELVSSSLAHASSFDDNLWKSFYESDVVPPSDDAKYLDNETFHYTSSFQIRPQVEYFDFDDRYAFKANEQKAKASRETDESHENAIVHSKREDENASLEVAKDLQLECEDVANSREEYLEQMAFKINLCKRTLELLIDRIDQTTCSTIRYRNTDQHISLAREISDLLSLVNYENMLQPLISGNIARPKETDTKTASMSCATADTPAKLSNMLRDDPCATLPNFGVILLKSPATIAQLWDEYTKVPSEWPVTDILSFTRQQGILNSGSNIELVAKRKTSIRRLEQILGSSWRNNDKNFSRQVNRRKKIWKAIEDGLRDGVPLQECFSILETYAKERNKGLSWYYNGVPFTLSAMSTTRNKDPCRLIFE</sequence>